<dbReference type="RefSeq" id="WP_172232459.1">
    <property type="nucleotide sequence ID" value="NZ_CP035946.1"/>
</dbReference>
<feature type="coiled-coil region" evidence="1">
    <location>
        <begin position="55"/>
        <end position="82"/>
    </location>
</feature>
<organism evidence="3 4">
    <name type="scientific">Campylobacter canadensis</name>
    <dbReference type="NCBI Taxonomy" id="449520"/>
    <lineage>
        <taxon>Bacteria</taxon>
        <taxon>Pseudomonadati</taxon>
        <taxon>Campylobacterota</taxon>
        <taxon>Epsilonproteobacteria</taxon>
        <taxon>Campylobacterales</taxon>
        <taxon>Campylobacteraceae</taxon>
        <taxon>Campylobacter</taxon>
    </lineage>
</organism>
<feature type="transmembrane region" description="Helical" evidence="2">
    <location>
        <begin position="24"/>
        <end position="47"/>
    </location>
</feature>
<gene>
    <name evidence="3" type="ORF">AVCANL283_00695</name>
</gene>
<evidence type="ECO:0000313" key="3">
    <source>
        <dbReference type="EMBL" id="MBZ7986631.1"/>
    </source>
</evidence>
<evidence type="ECO:0008006" key="5">
    <source>
        <dbReference type="Google" id="ProtNLM"/>
    </source>
</evidence>
<keyword evidence="2" id="KW-0472">Membrane</keyword>
<name>A0ABS7WQH7_9BACT</name>
<evidence type="ECO:0000313" key="4">
    <source>
        <dbReference type="Proteomes" id="UP000786183"/>
    </source>
</evidence>
<protein>
    <recommendedName>
        <fullName evidence="5">Septum formation initiator</fullName>
    </recommendedName>
</protein>
<keyword evidence="2" id="KW-1133">Transmembrane helix</keyword>
<comment type="caution">
    <text evidence="3">The sequence shown here is derived from an EMBL/GenBank/DDBJ whole genome shotgun (WGS) entry which is preliminary data.</text>
</comment>
<evidence type="ECO:0000256" key="2">
    <source>
        <dbReference type="SAM" id="Phobius"/>
    </source>
</evidence>
<sequence length="95" mass="11061">MQELLETQAKINEINYKKESKKGLILQAFFVIVIAVFFGIYFGLIFFGNSSVEVLQDLNERTNALQNQIYKLNQENAKLQKDYFELLSIQGDYDN</sequence>
<accession>A0ABS7WQH7</accession>
<dbReference type="EMBL" id="JACGBB010000001">
    <property type="protein sequence ID" value="MBZ7986631.1"/>
    <property type="molecule type" value="Genomic_DNA"/>
</dbReference>
<keyword evidence="4" id="KW-1185">Reference proteome</keyword>
<keyword evidence="2" id="KW-0812">Transmembrane</keyword>
<reference evidence="3 4" key="1">
    <citation type="submission" date="2020-07" db="EMBL/GenBank/DDBJ databases">
        <title>Transfer of Campylobacter canadensis to the novel genus Avispirillum gen. nov., that also includes two novel species recovered from migratory waterfowl: Avispirillum anseris sp. nov. and Avispirillum brantae sp. nov.</title>
        <authorList>
            <person name="Miller W.G."/>
            <person name="Chapman M.H."/>
            <person name="Yee E."/>
            <person name="Inglis G.D."/>
        </authorList>
    </citation>
    <scope>NUCLEOTIDE SEQUENCE [LARGE SCALE GENOMIC DNA]</scope>
    <source>
        <strain evidence="3 4">L283</strain>
    </source>
</reference>
<keyword evidence="1" id="KW-0175">Coiled coil</keyword>
<proteinExistence type="predicted"/>
<evidence type="ECO:0000256" key="1">
    <source>
        <dbReference type="SAM" id="Coils"/>
    </source>
</evidence>
<dbReference type="Proteomes" id="UP000786183">
    <property type="component" value="Unassembled WGS sequence"/>
</dbReference>